<dbReference type="InterPro" id="IPR003892">
    <property type="entry name" value="CUE"/>
</dbReference>
<name>A0A9W7SKI3_9PEZI</name>
<sequence length="667" mass="72808">MATSLPPLAPFPPSNIRLTLAPAEWEACLDAWLTLTDLYLRLPAGPFGELAGDDNSLHPFLPSFYREVATLSPSDHTLSSSKALSLRKLCFSLVERVASESKAPAWLVNLEFLADFCRAHIRSLHALGRVLGSIWQHRRADLESILSKRKDAMIKVLDSSQPISASRPLSELAPIIRTSPDAGAYFATGSDLLDSLADAYVRLPESGARKGLSGFTYLSLIALVKLERPLFSTLSDSLYSLKSQADKVKTFPSLLADLTTNTPLLVKLRLAADGKVADRLIKLLDQLESYRMPSIARPRKALVSKKLNKGKGKASGVDHDFHVHRMSLVTQIQDLFPDLGSGFIFKLLDEYGDNVEQVTAHLLDDSLPPHLQSLDRTEQAPLSDTDAPEDVEHLAPRPTPPLEPFVPDRRNVFDDDDILAADTSRLHIGKAERTQSGQPNKAAILSALAAFDSDDDERDDTYDVDDVGGTIDSAHPDGEPGPNARVTQEENDMALFSTYRSSPELFGRTFDIRKGQARQAIKRDTGMTDEAIEGWAIMLQRDPQRLQRLERQFGERAFSGQQTELPSTAYRAPAGGTTDDDSDAPQQGSGSRGGGGRGRGAVVAGEGAAAAAQAWTDRLASRARPPHRGGRKRTKAAERTTIDGINGPGKWREEVCRGERSGPDYVP</sequence>
<dbReference type="InterPro" id="IPR052586">
    <property type="entry name" value="ASCC2"/>
</dbReference>
<evidence type="ECO:0000313" key="4">
    <source>
        <dbReference type="Proteomes" id="UP001138500"/>
    </source>
</evidence>
<feature type="compositionally biased region" description="Low complexity" evidence="1">
    <location>
        <begin position="600"/>
        <end position="614"/>
    </location>
</feature>
<dbReference type="InterPro" id="IPR041800">
    <property type="entry name" value="ASCC2_CUE"/>
</dbReference>
<reference evidence="3 4" key="1">
    <citation type="journal article" date="2018" name="IMA Fungus">
        <title>IMA Genome-F 10: Nine draft genome sequences of Claviceps purpurea s.lat., including C. arundinis, C. humidiphila, and C. cf. spartinae, pseudomolecules for the pitch canker pathogen Fusarium circinatum, draft genome of Davidsoniella eucalypti, Grosmannia galeiformis, Quambalaria eucalypti, and Teratosphaeria destructans.</title>
        <authorList>
            <person name="Wingfield B.D."/>
            <person name="Liu M."/>
            <person name="Nguyen H.D."/>
            <person name="Lane F.A."/>
            <person name="Morgan S.W."/>
            <person name="De Vos L."/>
            <person name="Wilken P.M."/>
            <person name="Duong T.A."/>
            <person name="Aylward J."/>
            <person name="Coetzee M.P."/>
            <person name="Dadej K."/>
            <person name="De Beer Z.W."/>
            <person name="Findlay W."/>
            <person name="Havenga M."/>
            <person name="Kolarik M."/>
            <person name="Menzies J.G."/>
            <person name="Naidoo K."/>
            <person name="Pochopski O."/>
            <person name="Shoukouhi P."/>
            <person name="Santana Q.C."/>
            <person name="Seifert K.A."/>
            <person name="Soal N."/>
            <person name="Steenkamp E.T."/>
            <person name="Tatham C.T."/>
            <person name="van der Nest M.A."/>
            <person name="Wingfield M.J."/>
        </authorList>
    </citation>
    <scope>NUCLEOTIDE SEQUENCE [LARGE SCALE GENOMIC DNA]</scope>
    <source>
        <strain evidence="3">CMW44962</strain>
    </source>
</reference>
<gene>
    <name evidence="3" type="ORF">Tdes44962_MAKER00832</name>
</gene>
<feature type="domain" description="CUE" evidence="2">
    <location>
        <begin position="324"/>
        <end position="367"/>
    </location>
</feature>
<dbReference type="SMART" id="SM00546">
    <property type="entry name" value="CUE"/>
    <property type="match status" value="1"/>
</dbReference>
<comment type="caution">
    <text evidence="3">The sequence shown here is derived from an EMBL/GenBank/DDBJ whole genome shotgun (WGS) entry which is preliminary data.</text>
</comment>
<dbReference type="Gene3D" id="1.10.8.10">
    <property type="entry name" value="DNA helicase RuvA subunit, C-terminal domain"/>
    <property type="match status" value="1"/>
</dbReference>
<dbReference type="SUPFAM" id="SSF46934">
    <property type="entry name" value="UBA-like"/>
    <property type="match status" value="1"/>
</dbReference>
<dbReference type="GO" id="GO:0043130">
    <property type="term" value="F:ubiquitin binding"/>
    <property type="evidence" value="ECO:0007669"/>
    <property type="project" value="InterPro"/>
</dbReference>
<dbReference type="Pfam" id="PF02845">
    <property type="entry name" value="CUE"/>
    <property type="match status" value="1"/>
</dbReference>
<keyword evidence="4" id="KW-1185">Reference proteome</keyword>
<feature type="region of interest" description="Disordered" evidence="1">
    <location>
        <begin position="369"/>
        <end position="410"/>
    </location>
</feature>
<feature type="compositionally biased region" description="Gly residues" evidence="1">
    <location>
        <begin position="590"/>
        <end position="599"/>
    </location>
</feature>
<feature type="compositionally biased region" description="Basic and acidic residues" evidence="1">
    <location>
        <begin position="650"/>
        <end position="667"/>
    </location>
</feature>
<evidence type="ECO:0000259" key="2">
    <source>
        <dbReference type="PROSITE" id="PS51140"/>
    </source>
</evidence>
<dbReference type="Proteomes" id="UP001138500">
    <property type="component" value="Unassembled WGS sequence"/>
</dbReference>
<dbReference type="CDD" id="cd14364">
    <property type="entry name" value="CUE_ASCC2"/>
    <property type="match status" value="1"/>
</dbReference>
<evidence type="ECO:0000313" key="3">
    <source>
        <dbReference type="EMBL" id="KAH9819843.1"/>
    </source>
</evidence>
<dbReference type="PANTHER" id="PTHR21494:SF0">
    <property type="entry name" value="ACTIVATING SIGNAL COINTEGRATOR 1 COMPLEX SUBUNIT 2"/>
    <property type="match status" value="1"/>
</dbReference>
<reference evidence="3 4" key="2">
    <citation type="journal article" date="2021" name="Curr. Genet.">
        <title>Genetic response to nitrogen starvation in the aggressive Eucalyptus foliar pathogen Teratosphaeria destructans.</title>
        <authorList>
            <person name="Havenga M."/>
            <person name="Wingfield B.D."/>
            <person name="Wingfield M.J."/>
            <person name="Dreyer L.L."/>
            <person name="Roets F."/>
            <person name="Aylward J."/>
        </authorList>
    </citation>
    <scope>NUCLEOTIDE SEQUENCE [LARGE SCALE GENOMIC DNA]</scope>
    <source>
        <strain evidence="3">CMW44962</strain>
    </source>
</reference>
<feature type="region of interest" description="Disordered" evidence="1">
    <location>
        <begin position="556"/>
        <end position="667"/>
    </location>
</feature>
<dbReference type="PROSITE" id="PS51140">
    <property type="entry name" value="CUE"/>
    <property type="match status" value="1"/>
</dbReference>
<evidence type="ECO:0000256" key="1">
    <source>
        <dbReference type="SAM" id="MobiDB-lite"/>
    </source>
</evidence>
<proteinExistence type="predicted"/>
<feature type="compositionally biased region" description="Basic residues" evidence="1">
    <location>
        <begin position="624"/>
        <end position="634"/>
    </location>
</feature>
<organism evidence="3 4">
    <name type="scientific">Teratosphaeria destructans</name>
    <dbReference type="NCBI Taxonomy" id="418781"/>
    <lineage>
        <taxon>Eukaryota</taxon>
        <taxon>Fungi</taxon>
        <taxon>Dikarya</taxon>
        <taxon>Ascomycota</taxon>
        <taxon>Pezizomycotina</taxon>
        <taxon>Dothideomycetes</taxon>
        <taxon>Dothideomycetidae</taxon>
        <taxon>Mycosphaerellales</taxon>
        <taxon>Teratosphaeriaceae</taxon>
        <taxon>Teratosphaeria</taxon>
    </lineage>
</organism>
<dbReference type="OrthoDB" id="5577209at2759"/>
<protein>
    <submittedName>
        <fullName evidence="3">CUE domain</fullName>
    </submittedName>
</protein>
<dbReference type="AlphaFoldDB" id="A0A9W7SKI3"/>
<accession>A0A9W7SKI3</accession>
<dbReference type="PANTHER" id="PTHR21494">
    <property type="entry name" value="ACTIVATING SIGNAL COINTEGRATOR 1 COMPLEX SUBUNIT 2 ASC-1 COMPLEX SUBUNIT P100"/>
    <property type="match status" value="1"/>
</dbReference>
<dbReference type="InterPro" id="IPR009060">
    <property type="entry name" value="UBA-like_sf"/>
</dbReference>
<dbReference type="EMBL" id="RIBY02002311">
    <property type="protein sequence ID" value="KAH9819843.1"/>
    <property type="molecule type" value="Genomic_DNA"/>
</dbReference>